<protein>
    <recommendedName>
        <fullName evidence="1">Sacsin/Nov domain-containing protein</fullName>
    </recommendedName>
</protein>
<dbReference type="PANTHER" id="PTHR15600:SF42">
    <property type="entry name" value="SACSIN"/>
    <property type="match status" value="1"/>
</dbReference>
<dbReference type="Pfam" id="PF25794">
    <property type="entry name" value="SACS"/>
    <property type="match status" value="1"/>
</dbReference>
<feature type="domain" description="Sacsin/Nov" evidence="1">
    <location>
        <begin position="14"/>
        <end position="162"/>
    </location>
</feature>
<keyword evidence="3" id="KW-1185">Reference proteome</keyword>
<proteinExistence type="predicted"/>
<accession>A0A9P6LWA0</accession>
<dbReference type="OrthoDB" id="1262810at2759"/>
<feature type="non-terminal residue" evidence="2">
    <location>
        <position position="1"/>
    </location>
</feature>
<dbReference type="AlphaFoldDB" id="A0A9P6LWA0"/>
<dbReference type="InterPro" id="IPR052972">
    <property type="entry name" value="Sacsin_chaperone_reg"/>
</dbReference>
<dbReference type="EMBL" id="JAAAHY010001524">
    <property type="protein sequence ID" value="KAF9948476.1"/>
    <property type="molecule type" value="Genomic_DNA"/>
</dbReference>
<gene>
    <name evidence="2" type="ORF">BGZ70_002203</name>
</gene>
<organism evidence="2 3">
    <name type="scientific">Mortierella alpina</name>
    <name type="common">Oleaginous fungus</name>
    <name type="synonym">Mortierella renispora</name>
    <dbReference type="NCBI Taxonomy" id="64518"/>
    <lineage>
        <taxon>Eukaryota</taxon>
        <taxon>Fungi</taxon>
        <taxon>Fungi incertae sedis</taxon>
        <taxon>Mucoromycota</taxon>
        <taxon>Mortierellomycotina</taxon>
        <taxon>Mortierellomycetes</taxon>
        <taxon>Mortierellales</taxon>
        <taxon>Mortierellaceae</taxon>
        <taxon>Mortierella</taxon>
    </lineage>
</organism>
<dbReference type="InterPro" id="IPR036890">
    <property type="entry name" value="HATPase_C_sf"/>
</dbReference>
<dbReference type="Proteomes" id="UP000738359">
    <property type="component" value="Unassembled WGS sequence"/>
</dbReference>
<comment type="caution">
    <text evidence="2">The sequence shown here is derived from an EMBL/GenBank/DDBJ whole genome shotgun (WGS) entry which is preliminary data.</text>
</comment>
<dbReference type="GO" id="GO:0030544">
    <property type="term" value="F:Hsp70 protein binding"/>
    <property type="evidence" value="ECO:0007669"/>
    <property type="project" value="TreeGrafter"/>
</dbReference>
<evidence type="ECO:0000313" key="3">
    <source>
        <dbReference type="Proteomes" id="UP000738359"/>
    </source>
</evidence>
<name>A0A9P6LWA0_MORAP</name>
<sequence>MVPKLKGFGSHGIREPLTNRIRGILDEYPDGTQIARELLQNSDDARSTVQWYLLDHRNHSHNPGDPGQGTENPLRLFHEDLQEYMGPALLAGNDSLFEEKDFLSMKNLAASEKRADVSKIGQMGIGFNSIYHLTDCPSFISGEQFMVIEPHERIFDGVRSEFTEGAVKGNYVEGCQGLEHFPDQLKTFAVVLEMLVMLKQEALKGLLFLKHLERIIIYERKETDDAPVKLFEIEILNAKEVREERLRVVNNLKEHVHPTDPDNASKDATLQYTVCPIFRLTQGDGSTVDEQWQITGLVGNVLQAKQKMLEQTDGDLNHQKLIPWVGIAAPLDPDTKIEKSGLFCFLPISIQLPFPVHINGHFAVKQSRREIWTNQDKDFGSQASANVKSLWNVHLFHKHVPEVYAMFLERLGLDRGSSYDMWPLSCGDGVGLESIWRDVLNRLVEVVLSEDRSVFFSGTEARGDQRTVPYSLAWIAGRDMDDYPLLIDILHGVTHLVTDLPDPILDRIPDVVDTLEMDNRVLTPASVRDLLRDSKDTWSLTATADARIQMLNYCILDKGFEELEGLPLLPLVGDLWVEFNKERASERHLLLDLSFDVLKYSPEGIVDTSVSSLPLRAFKDARFQVFWSLFTYDQAVTRVMDMFQRLCYKGEEAPKGCITQSEDSFPTDEWLADFWKLSNTSEMPCELPKRLEGYHLLPISERQIAPLSASPCVISNWDIRIFETQETFSTVLSDLGCRLLRDLDGFPEEVSSQYLVELSKADKILTVLSKQQVGLLADGQRMLRHLVGHLNIPFMKEPEYWLKVTSNLQKYAKDDWDTILAAFCAGYHLHCKDFSFEAVLADVAFVRVKGPHSDTIGGALRAPRSTVDPSLSCFFLHNEIVFPGSIYARAPISTVLPSLGMQTAFDAEFVAERIRVLTDPSLVDDIDQRNDALLALYKRLDAECNQELLSPSLRNVLRTVPWIRAKSTTEAEAHLCTPSQCRPVAERHLLGSQLPLSMFSFTDTALLKCMGWSSPPPLNKVLANLLSIIEQVSSGKSTDGRPAVDDIVILAIYHYLLDQVSDLEALLATKAALQSRPWILINGTLHSADRVALKMTCDLSPHFLQITPSKMDNLFLAMGVREHVRQEDLQGIIGTVASKYSEDESLSDADVELVVKLLESIANGPSFQWSPELLVLTEHSRLRKITGVVFDDAKARQSLSEGWSAESTEMPYIFVSDRVSRYVAEKLQINMLSAQ</sequence>
<evidence type="ECO:0000259" key="1">
    <source>
        <dbReference type="Pfam" id="PF25794"/>
    </source>
</evidence>
<dbReference type="SUPFAM" id="SSF55874">
    <property type="entry name" value="ATPase domain of HSP90 chaperone/DNA topoisomerase II/histidine kinase"/>
    <property type="match status" value="1"/>
</dbReference>
<dbReference type="PANTHER" id="PTHR15600">
    <property type="entry name" value="SACSIN"/>
    <property type="match status" value="1"/>
</dbReference>
<evidence type="ECO:0000313" key="2">
    <source>
        <dbReference type="EMBL" id="KAF9948476.1"/>
    </source>
</evidence>
<dbReference type="InterPro" id="IPR058210">
    <property type="entry name" value="SACS/Nov_dom"/>
</dbReference>
<reference evidence="2" key="1">
    <citation type="journal article" date="2020" name="Fungal Divers.">
        <title>Resolving the Mortierellaceae phylogeny through synthesis of multi-gene phylogenetics and phylogenomics.</title>
        <authorList>
            <person name="Vandepol N."/>
            <person name="Liber J."/>
            <person name="Desiro A."/>
            <person name="Na H."/>
            <person name="Kennedy M."/>
            <person name="Barry K."/>
            <person name="Grigoriev I.V."/>
            <person name="Miller A.N."/>
            <person name="O'Donnell K."/>
            <person name="Stajich J.E."/>
            <person name="Bonito G."/>
        </authorList>
    </citation>
    <scope>NUCLEOTIDE SEQUENCE</scope>
    <source>
        <strain evidence="2">CK1249</strain>
    </source>
</reference>